<protein>
    <recommendedName>
        <fullName evidence="5">Sigma factor-binding protein Crl</fullName>
    </recommendedName>
</protein>
<feature type="region of interest" description="Essential for activity" evidence="5">
    <location>
        <begin position="99"/>
        <end position="122"/>
    </location>
</feature>
<dbReference type="STRING" id="138074.SYMBAF_100073"/>
<evidence type="ECO:0000256" key="4">
    <source>
        <dbReference type="ARBA" id="ARBA00023163"/>
    </source>
</evidence>
<evidence type="ECO:0000256" key="5">
    <source>
        <dbReference type="HAMAP-Rule" id="MF_01178"/>
    </source>
</evidence>
<comment type="function">
    <text evidence="5">Binds to the sigma-S subunit of RNA polymerase, activating expression of sigma-S-regulated genes. Stimulates RNA polymerase holoenzyme formation and may bind to several other sigma factors, such as sigma-70 and sigma-32.</text>
</comment>
<evidence type="ECO:0000256" key="2">
    <source>
        <dbReference type="ARBA" id="ARBA00023015"/>
    </source>
</evidence>
<dbReference type="RefSeq" id="WP_040263035.1">
    <property type="nucleotide sequence ID" value="NZ_CAXKXZ010000016.1"/>
</dbReference>
<organism evidence="6 7">
    <name type="scientific">Serratia symbiotica</name>
    <dbReference type="NCBI Taxonomy" id="138074"/>
    <lineage>
        <taxon>Bacteria</taxon>
        <taxon>Pseudomonadati</taxon>
        <taxon>Pseudomonadota</taxon>
        <taxon>Gammaproteobacteria</taxon>
        <taxon>Enterobacterales</taxon>
        <taxon>Yersiniaceae</taxon>
        <taxon>Serratia</taxon>
    </lineage>
</organism>
<dbReference type="Proteomes" id="UP000042738">
    <property type="component" value="Chromosome"/>
</dbReference>
<keyword evidence="2 5" id="KW-0805">Transcription regulation</keyword>
<keyword evidence="4 5" id="KW-0804">Transcription</keyword>
<dbReference type="InterPro" id="IPR009986">
    <property type="entry name" value="Tscrpt_reg_Crl"/>
</dbReference>
<reference evidence="6 7" key="1">
    <citation type="journal article" date="2014" name="Genome Announc.">
        <title>Whole-Genome Sequence of Serratia symbiotica Strain CWBI-2.3T, a Free-Living Symbiont of the Black Bean Aphid Aphis fabae.</title>
        <authorList>
            <person name="Foray V."/>
            <person name="Grigorescu A.S."/>
            <person name="Sabri A."/>
            <person name="Haubruge E."/>
            <person name="Lognay G."/>
            <person name="Francis F."/>
            <person name="Fauconnier M.L."/>
            <person name="Hance T."/>
            <person name="Thonart P."/>
        </authorList>
    </citation>
    <scope>NUCLEOTIDE SEQUENCE [LARGE SCALE GENOMIC DNA]</scope>
    <source>
        <strain evidence="6">CWBI-2.3</strain>
    </source>
</reference>
<dbReference type="NCBIfam" id="NF008217">
    <property type="entry name" value="PRK10984.1"/>
    <property type="match status" value="1"/>
</dbReference>
<evidence type="ECO:0000256" key="3">
    <source>
        <dbReference type="ARBA" id="ARBA00023159"/>
    </source>
</evidence>
<dbReference type="Gene3D" id="3.30.310.230">
    <property type="entry name" value="Sigma factor-binding protein Crl monomer"/>
    <property type="match status" value="1"/>
</dbReference>
<dbReference type="InterPro" id="IPR038208">
    <property type="entry name" value="Tscrpt_reg_Crl_sf"/>
</dbReference>
<proteinExistence type="inferred from homology"/>
<dbReference type="AlphaFoldDB" id="A0A068Z457"/>
<gene>
    <name evidence="5" type="primary">crl</name>
    <name evidence="6" type="ORF">SYMBAF_03845</name>
</gene>
<keyword evidence="1 5" id="KW-0963">Cytoplasm</keyword>
<dbReference type="GeneID" id="93735652"/>
<comment type="subcellular location">
    <subcellularLocation>
        <location evidence="5">Cytoplasm</location>
    </subcellularLocation>
</comment>
<keyword evidence="3 5" id="KW-0010">Activator</keyword>
<evidence type="ECO:0000313" key="6">
    <source>
        <dbReference type="EMBL" id="QLH62245.1"/>
    </source>
</evidence>
<evidence type="ECO:0000256" key="1">
    <source>
        <dbReference type="ARBA" id="ARBA00022490"/>
    </source>
</evidence>
<dbReference type="GO" id="GO:0045893">
    <property type="term" value="P:positive regulation of DNA-templated transcription"/>
    <property type="evidence" value="ECO:0007669"/>
    <property type="project" value="UniProtKB-UniRule"/>
</dbReference>
<accession>A0A068Z457</accession>
<comment type="similarity">
    <text evidence="5">Belongs to the Crl family.</text>
</comment>
<name>A0A068Z457_9GAMM</name>
<dbReference type="HAMAP" id="MF_01178">
    <property type="entry name" value="Crl"/>
    <property type="match status" value="1"/>
</dbReference>
<dbReference type="EMBL" id="CP050855">
    <property type="protein sequence ID" value="QLH62245.1"/>
    <property type="molecule type" value="Genomic_DNA"/>
</dbReference>
<dbReference type="Pfam" id="PF07417">
    <property type="entry name" value="Crl"/>
    <property type="match status" value="1"/>
</dbReference>
<evidence type="ECO:0000313" key="7">
    <source>
        <dbReference type="Proteomes" id="UP000042738"/>
    </source>
</evidence>
<dbReference type="GO" id="GO:0005737">
    <property type="term" value="C:cytoplasm"/>
    <property type="evidence" value="ECO:0007669"/>
    <property type="project" value="UniProtKB-SubCell"/>
</dbReference>
<sequence length="133" mass="15560">MILPSGHPKSRLMKRFASLGPYLREGQCENDLFFFDCLAVCVNVKPAPEKREFWGWWIELQAEKTRFTYSCQFGLFNKEGQWIAKSIKDLEVKSKLETTLRDFHRRLGELLASMELALEPATDFQRELIKRSA</sequence>